<name>A0A832GME2_9BACT</name>
<dbReference type="SUPFAM" id="SSF57863">
    <property type="entry name" value="ArfGap/RecO-like zinc finger"/>
    <property type="match status" value="1"/>
</dbReference>
<dbReference type="Gene3D" id="6.20.220.20">
    <property type="entry name" value="Recombination protein O, zinc-binding domain"/>
    <property type="match status" value="1"/>
</dbReference>
<dbReference type="Pfam" id="PF11967">
    <property type="entry name" value="RecO_N"/>
    <property type="match status" value="1"/>
</dbReference>
<dbReference type="PANTHER" id="PTHR33991">
    <property type="entry name" value="DNA REPAIR PROTEIN RECO"/>
    <property type="match status" value="1"/>
</dbReference>
<comment type="function">
    <text evidence="7">Involved in DNA repair and RecF pathway recombination.</text>
</comment>
<dbReference type="InterPro" id="IPR042242">
    <property type="entry name" value="RecO_C"/>
</dbReference>
<keyword evidence="5 7" id="KW-0234">DNA repair</keyword>
<dbReference type="AlphaFoldDB" id="A0A832GME2"/>
<evidence type="ECO:0000256" key="7">
    <source>
        <dbReference type="HAMAP-Rule" id="MF_00201"/>
    </source>
</evidence>
<accession>A0A832GME2</accession>
<evidence type="ECO:0000256" key="5">
    <source>
        <dbReference type="ARBA" id="ARBA00023204"/>
    </source>
</evidence>
<dbReference type="Gene3D" id="2.40.50.140">
    <property type="entry name" value="Nucleic acid-binding proteins"/>
    <property type="match status" value="1"/>
</dbReference>
<dbReference type="Gene3D" id="1.20.1440.120">
    <property type="entry name" value="Recombination protein O, C-terminal domain"/>
    <property type="match status" value="1"/>
</dbReference>
<dbReference type="InterPro" id="IPR012340">
    <property type="entry name" value="NA-bd_OB-fold"/>
</dbReference>
<evidence type="ECO:0000313" key="9">
    <source>
        <dbReference type="EMBL" id="HGV55005.1"/>
    </source>
</evidence>
<dbReference type="InterPro" id="IPR022572">
    <property type="entry name" value="DNA_rep/recomb_RecO_N"/>
</dbReference>
<reference evidence="9" key="1">
    <citation type="journal article" date="2020" name="mSystems">
        <title>Genome- and Community-Level Interaction Insights into Carbon Utilization and Element Cycling Functions of Hydrothermarchaeota in Hydrothermal Sediment.</title>
        <authorList>
            <person name="Zhou Z."/>
            <person name="Liu Y."/>
            <person name="Xu W."/>
            <person name="Pan J."/>
            <person name="Luo Z.H."/>
            <person name="Li M."/>
        </authorList>
    </citation>
    <scope>NUCLEOTIDE SEQUENCE [LARGE SCALE GENOMIC DNA]</scope>
    <source>
        <strain evidence="9">SpSt-605</strain>
    </source>
</reference>
<gene>
    <name evidence="7 9" type="primary">recO</name>
    <name evidence="9" type="ORF">ENT73_02800</name>
</gene>
<dbReference type="GO" id="GO:0043590">
    <property type="term" value="C:bacterial nucleoid"/>
    <property type="evidence" value="ECO:0007669"/>
    <property type="project" value="TreeGrafter"/>
</dbReference>
<organism evidence="9">
    <name type="scientific">Caldimicrobium thiodismutans</name>
    <dbReference type="NCBI Taxonomy" id="1653476"/>
    <lineage>
        <taxon>Bacteria</taxon>
        <taxon>Pseudomonadati</taxon>
        <taxon>Thermodesulfobacteriota</taxon>
        <taxon>Thermodesulfobacteria</taxon>
        <taxon>Thermodesulfobacteriales</taxon>
        <taxon>Thermodesulfobacteriaceae</taxon>
        <taxon>Caldimicrobium</taxon>
    </lineage>
</organism>
<dbReference type="EMBL" id="DSZU01000044">
    <property type="protein sequence ID" value="HGV55005.1"/>
    <property type="molecule type" value="Genomic_DNA"/>
</dbReference>
<protein>
    <recommendedName>
        <fullName evidence="2 7">DNA repair protein RecO</fullName>
    </recommendedName>
    <alternativeName>
        <fullName evidence="6 7">Recombination protein O</fullName>
    </alternativeName>
</protein>
<sequence>MLFTLQALVLDKDKVNEIDYLVELLTTKGRLRVLAKGAQKSKRRFLNLLEDLTLIRCHLRRPQKGKTLILESADLLYIPESPRRDLVKFYFFSYLAETMKQTFYAPLGSEEFNFVIQYLKILDQEAWQEGFKTIWEYMCLKFNGLEPYLEGCVRCGERPKRIFYFSPQAGGILCFQCRDERARPLEQFQIDLLRKIGRIKKAEEIFEPLEALESERGREVQGFLEEFFLYHIDWEPRALRILKEALHG</sequence>
<evidence type="ECO:0000259" key="8">
    <source>
        <dbReference type="Pfam" id="PF11967"/>
    </source>
</evidence>
<dbReference type="PANTHER" id="PTHR33991:SF1">
    <property type="entry name" value="DNA REPAIR PROTEIN RECO"/>
    <property type="match status" value="1"/>
</dbReference>
<dbReference type="InterPro" id="IPR037278">
    <property type="entry name" value="ARFGAP/RecO"/>
</dbReference>
<evidence type="ECO:0000256" key="1">
    <source>
        <dbReference type="ARBA" id="ARBA00007452"/>
    </source>
</evidence>
<evidence type="ECO:0000256" key="3">
    <source>
        <dbReference type="ARBA" id="ARBA00022763"/>
    </source>
</evidence>
<evidence type="ECO:0000256" key="4">
    <source>
        <dbReference type="ARBA" id="ARBA00023172"/>
    </source>
</evidence>
<feature type="domain" description="DNA replication/recombination mediator RecO N-terminal" evidence="8">
    <location>
        <begin position="1"/>
        <end position="65"/>
    </location>
</feature>
<dbReference type="GO" id="GO:0006302">
    <property type="term" value="P:double-strand break repair"/>
    <property type="evidence" value="ECO:0007669"/>
    <property type="project" value="TreeGrafter"/>
</dbReference>
<evidence type="ECO:0000256" key="2">
    <source>
        <dbReference type="ARBA" id="ARBA00021310"/>
    </source>
</evidence>
<dbReference type="SUPFAM" id="SSF50249">
    <property type="entry name" value="Nucleic acid-binding proteins"/>
    <property type="match status" value="1"/>
</dbReference>
<evidence type="ECO:0000256" key="6">
    <source>
        <dbReference type="ARBA" id="ARBA00033409"/>
    </source>
</evidence>
<keyword evidence="4 7" id="KW-0233">DNA recombination</keyword>
<keyword evidence="3 7" id="KW-0227">DNA damage</keyword>
<dbReference type="HAMAP" id="MF_00201">
    <property type="entry name" value="RecO"/>
    <property type="match status" value="1"/>
</dbReference>
<dbReference type="GO" id="GO:0006310">
    <property type="term" value="P:DNA recombination"/>
    <property type="evidence" value="ECO:0007669"/>
    <property type="project" value="UniProtKB-UniRule"/>
</dbReference>
<comment type="caution">
    <text evidence="9">The sequence shown here is derived from an EMBL/GenBank/DDBJ whole genome shotgun (WGS) entry which is preliminary data.</text>
</comment>
<proteinExistence type="inferred from homology"/>
<dbReference type="InterPro" id="IPR003717">
    <property type="entry name" value="RecO"/>
</dbReference>
<dbReference type="Pfam" id="PF02565">
    <property type="entry name" value="RecO_C"/>
    <property type="match status" value="1"/>
</dbReference>
<comment type="similarity">
    <text evidence="1 7">Belongs to the RecO family.</text>
</comment>
<dbReference type="NCBIfam" id="TIGR00613">
    <property type="entry name" value="reco"/>
    <property type="match status" value="1"/>
</dbReference>